<dbReference type="CDD" id="cd06623">
    <property type="entry name" value="PKc_MAPKK_plant_like"/>
    <property type="match status" value="1"/>
</dbReference>
<comment type="caution">
    <text evidence="11">The sequence shown here is derived from an EMBL/GenBank/DDBJ whole genome shotgun (WGS) entry which is preliminary data.</text>
</comment>
<reference evidence="11 12" key="1">
    <citation type="journal article" date="2018" name="Microb. Genom.">
        <title>Expanding an expanded genome: long-read sequencing of Trypanosoma cruzi.</title>
        <authorList>
            <person name="Berna L."/>
            <person name="Rodriguez M."/>
            <person name="Chiribao M.L."/>
            <person name="Parodi-Talice A."/>
            <person name="Pita S."/>
            <person name="Rijo G."/>
            <person name="Alvarez-Valin F."/>
            <person name="Robello C."/>
        </authorList>
    </citation>
    <scope>NUCLEOTIDE SEQUENCE [LARGE SCALE GENOMIC DNA]</scope>
    <source>
        <strain evidence="11 12">Dm28c</strain>
    </source>
</reference>
<comment type="catalytic activity">
    <reaction evidence="8">
        <text>L-threonyl-[protein] + ATP = O-phospho-L-threonyl-[protein] + ADP + H(+)</text>
        <dbReference type="Rhea" id="RHEA:46608"/>
        <dbReference type="Rhea" id="RHEA-COMP:11060"/>
        <dbReference type="Rhea" id="RHEA-COMP:11605"/>
        <dbReference type="ChEBI" id="CHEBI:15378"/>
        <dbReference type="ChEBI" id="CHEBI:30013"/>
        <dbReference type="ChEBI" id="CHEBI:30616"/>
        <dbReference type="ChEBI" id="CHEBI:61977"/>
        <dbReference type="ChEBI" id="CHEBI:456216"/>
        <dbReference type="EC" id="2.7.12.2"/>
    </reaction>
</comment>
<dbReference type="VEuPathDB" id="TriTrypDB:TCSYLVIO_003895"/>
<dbReference type="Gene3D" id="3.30.200.20">
    <property type="entry name" value="Phosphorylase Kinase, domain 1"/>
    <property type="match status" value="1"/>
</dbReference>
<dbReference type="VEuPathDB" id="TriTrypDB:BCY84_18972"/>
<dbReference type="VEuPathDB" id="TriTrypDB:TcCLB.508051.30"/>
<evidence type="ECO:0000256" key="1">
    <source>
        <dbReference type="ARBA" id="ARBA00022679"/>
    </source>
</evidence>
<dbReference type="VEuPathDB" id="TriTrypDB:C3747_25g55"/>
<feature type="domain" description="Protein kinase" evidence="10">
    <location>
        <begin position="57"/>
        <end position="325"/>
    </location>
</feature>
<dbReference type="GO" id="GO:0005524">
    <property type="term" value="F:ATP binding"/>
    <property type="evidence" value="ECO:0007669"/>
    <property type="project" value="UniProtKB-KW"/>
</dbReference>
<dbReference type="OrthoDB" id="10252354at2759"/>
<dbReference type="VEuPathDB" id="TriTrypDB:TcBrA4_0123240"/>
<dbReference type="VEuPathDB" id="TriTrypDB:C4B63_7g112"/>
<dbReference type="AlphaFoldDB" id="A0A2V2VW09"/>
<dbReference type="SUPFAM" id="SSF56112">
    <property type="entry name" value="Protein kinase-like (PK-like)"/>
    <property type="match status" value="1"/>
</dbReference>
<evidence type="ECO:0000313" key="11">
    <source>
        <dbReference type="EMBL" id="PWV00295.1"/>
    </source>
</evidence>
<keyword evidence="3" id="KW-0418">Kinase</keyword>
<gene>
    <name evidence="11" type="ORF">C4B63_7g112</name>
</gene>
<dbReference type="VEuPathDB" id="TriTrypDB:ECC02_005693"/>
<dbReference type="PROSITE" id="PS50011">
    <property type="entry name" value="PROTEIN_KINASE_DOM"/>
    <property type="match status" value="1"/>
</dbReference>
<dbReference type="Pfam" id="PF00069">
    <property type="entry name" value="Pkinase"/>
    <property type="match status" value="1"/>
</dbReference>
<comment type="catalytic activity">
    <reaction evidence="9">
        <text>L-tyrosyl-[protein] + ATP = O-phospho-L-tyrosyl-[protein] + ADP + H(+)</text>
        <dbReference type="Rhea" id="RHEA:10596"/>
        <dbReference type="Rhea" id="RHEA-COMP:10136"/>
        <dbReference type="Rhea" id="RHEA-COMP:20101"/>
        <dbReference type="ChEBI" id="CHEBI:15378"/>
        <dbReference type="ChEBI" id="CHEBI:30616"/>
        <dbReference type="ChEBI" id="CHEBI:46858"/>
        <dbReference type="ChEBI" id="CHEBI:61978"/>
        <dbReference type="ChEBI" id="CHEBI:456216"/>
        <dbReference type="EC" id="2.7.12.2"/>
    </reaction>
</comment>
<dbReference type="VEuPathDB" id="TriTrypDB:TcCLB.506633.10"/>
<dbReference type="VEuPathDB" id="TriTrypDB:TcCL_NonESM04288"/>
<evidence type="ECO:0000313" key="12">
    <source>
        <dbReference type="Proteomes" id="UP000246121"/>
    </source>
</evidence>
<name>A0A2V2VW09_TRYCR</name>
<dbReference type="EC" id="2.7.12.2" evidence="6"/>
<dbReference type="VEuPathDB" id="TriTrypDB:Tc_MARK_418"/>
<evidence type="ECO:0000256" key="2">
    <source>
        <dbReference type="ARBA" id="ARBA00022741"/>
    </source>
</evidence>
<protein>
    <recommendedName>
        <fullName evidence="6">mitogen-activated protein kinase kinase</fullName>
        <ecNumber evidence="6">2.7.12.2</ecNumber>
    </recommendedName>
</protein>
<evidence type="ECO:0000256" key="9">
    <source>
        <dbReference type="ARBA" id="ARBA00051693"/>
    </source>
</evidence>
<organism evidence="11 12">
    <name type="scientific">Trypanosoma cruzi</name>
    <dbReference type="NCBI Taxonomy" id="5693"/>
    <lineage>
        <taxon>Eukaryota</taxon>
        <taxon>Discoba</taxon>
        <taxon>Euglenozoa</taxon>
        <taxon>Kinetoplastea</taxon>
        <taxon>Metakinetoplastina</taxon>
        <taxon>Trypanosomatida</taxon>
        <taxon>Trypanosomatidae</taxon>
        <taxon>Trypanosoma</taxon>
        <taxon>Schizotrypanum</taxon>
    </lineage>
</organism>
<dbReference type="Proteomes" id="UP000246121">
    <property type="component" value="Unassembled WGS sequence"/>
</dbReference>
<dbReference type="InterPro" id="IPR011009">
    <property type="entry name" value="Kinase-like_dom_sf"/>
</dbReference>
<comment type="catalytic activity">
    <reaction evidence="7">
        <text>L-seryl-[protein] + ATP = O-phospho-L-seryl-[protein] + ADP + H(+)</text>
        <dbReference type="Rhea" id="RHEA:17989"/>
        <dbReference type="Rhea" id="RHEA-COMP:9863"/>
        <dbReference type="Rhea" id="RHEA-COMP:11604"/>
        <dbReference type="ChEBI" id="CHEBI:15378"/>
        <dbReference type="ChEBI" id="CHEBI:29999"/>
        <dbReference type="ChEBI" id="CHEBI:30616"/>
        <dbReference type="ChEBI" id="CHEBI:83421"/>
        <dbReference type="ChEBI" id="CHEBI:456216"/>
        <dbReference type="EC" id="2.7.12.2"/>
    </reaction>
</comment>
<evidence type="ECO:0000256" key="6">
    <source>
        <dbReference type="ARBA" id="ARBA00038999"/>
    </source>
</evidence>
<dbReference type="VEuPathDB" id="TriTrypDB:TcG_02845"/>
<dbReference type="PANTHER" id="PTHR48013">
    <property type="entry name" value="DUAL SPECIFICITY MITOGEN-ACTIVATED PROTEIN KINASE KINASE 5-RELATED"/>
    <property type="match status" value="1"/>
</dbReference>
<evidence type="ECO:0000256" key="8">
    <source>
        <dbReference type="ARBA" id="ARBA00049299"/>
    </source>
</evidence>
<dbReference type="EMBL" id="PRFA01000007">
    <property type="protein sequence ID" value="PWV00295.1"/>
    <property type="molecule type" value="Genomic_DNA"/>
</dbReference>
<dbReference type="SMART" id="SM00220">
    <property type="entry name" value="S_TKc"/>
    <property type="match status" value="1"/>
</dbReference>
<evidence type="ECO:0000259" key="10">
    <source>
        <dbReference type="PROSITE" id="PS50011"/>
    </source>
</evidence>
<dbReference type="VEuPathDB" id="TriTrypDB:TCDM_04752"/>
<evidence type="ECO:0000256" key="4">
    <source>
        <dbReference type="ARBA" id="ARBA00022840"/>
    </source>
</evidence>
<dbReference type="InterPro" id="IPR000719">
    <property type="entry name" value="Prot_kinase_dom"/>
</dbReference>
<comment type="similarity">
    <text evidence="5">Belongs to the protein kinase superfamily. STE Ser/Thr protein kinase family. MAP kinase kinase subfamily.</text>
</comment>
<dbReference type="GO" id="GO:0004708">
    <property type="term" value="F:MAP kinase kinase activity"/>
    <property type="evidence" value="ECO:0007669"/>
    <property type="project" value="UniProtKB-EC"/>
</dbReference>
<accession>A0A2V2VW09</accession>
<proteinExistence type="inferred from homology"/>
<dbReference type="Gene3D" id="1.10.510.10">
    <property type="entry name" value="Transferase(Phosphotransferase) domain 1"/>
    <property type="match status" value="1"/>
</dbReference>
<keyword evidence="4" id="KW-0067">ATP-binding</keyword>
<dbReference type="PANTHER" id="PTHR48013:SF9">
    <property type="entry name" value="DUAL SPECIFICITY MITOGEN-ACTIVATED PROTEIN KINASE KINASE 5"/>
    <property type="match status" value="1"/>
</dbReference>
<evidence type="ECO:0000256" key="7">
    <source>
        <dbReference type="ARBA" id="ARBA00049014"/>
    </source>
</evidence>
<keyword evidence="1" id="KW-0808">Transferase</keyword>
<evidence type="ECO:0000256" key="5">
    <source>
        <dbReference type="ARBA" id="ARBA00038035"/>
    </source>
</evidence>
<keyword evidence="2" id="KW-0547">Nucleotide-binding</keyword>
<sequence>MPPKLSPLPRKPTVQPSFLSADDDIWLGNIHVGPGGVEFTGEGDLHVPCQDLSLDSLDCLKCLGKGTQGKVSKCINQKDGAVYAVKRLLIPRTTDRMNKSTVAGELRNIFSQGTNAYTVKLYNAFYRDGTLSLVMEYMDWGNLEELIAICPTIPEPACAYIASQILHALQILHTKANHPTETDQKGRRQIHRDIKPANVMLSKNGVVKLTDFGIAASTETIGVNSFVGTATYMSPERIQGRTYSTPSDIWSVGLLTAQLLLGRFPFSAAEGGFMALLRQVTECCSLSLVDQCACSQKAENFINHCICRNPDDRSTATELLQHEWIVQNASNGKDVLTELLGTVGEPAASAESDNS</sequence>
<evidence type="ECO:0000256" key="3">
    <source>
        <dbReference type="ARBA" id="ARBA00022777"/>
    </source>
</evidence>
<dbReference type="VEuPathDB" id="TriTrypDB:TcYC6_0084040"/>